<reference evidence="2 3" key="1">
    <citation type="journal article" date="2013" name="Curr. Biol.">
        <title>The Genome of the Foraminiferan Reticulomyxa filosa.</title>
        <authorList>
            <person name="Glockner G."/>
            <person name="Hulsmann N."/>
            <person name="Schleicher M."/>
            <person name="Noegel A.A."/>
            <person name="Eichinger L."/>
            <person name="Gallinger C."/>
            <person name="Pawlowski J."/>
            <person name="Sierra R."/>
            <person name="Euteneuer U."/>
            <person name="Pillet L."/>
            <person name="Moustafa A."/>
            <person name="Platzer M."/>
            <person name="Groth M."/>
            <person name="Szafranski K."/>
            <person name="Schliwa M."/>
        </authorList>
    </citation>
    <scope>NUCLEOTIDE SEQUENCE [LARGE SCALE GENOMIC DNA]</scope>
</reference>
<gene>
    <name evidence="2" type="ORF">RFI_18197</name>
</gene>
<dbReference type="EMBL" id="ASPP01014108">
    <property type="protein sequence ID" value="ETO19042.1"/>
    <property type="molecule type" value="Genomic_DNA"/>
</dbReference>
<feature type="region of interest" description="Disordered" evidence="1">
    <location>
        <begin position="935"/>
        <end position="970"/>
    </location>
</feature>
<name>X6N137_RETFI</name>
<dbReference type="AlphaFoldDB" id="X6N137"/>
<sequence>MKNQRYVQIIAAKGNINRFFIFPVIFFCFLKKKTFEICGSLDIEVVSLVQKKLYLIEQILTTIRESRANTDVDHISGIFGNTFEHMLQTLGVDLRRFENEQNRGQIYKHASGFYDDQFIVFTLQQLIFEVQDSVVTSKPVLNSNHLEAFVNFIGGKSTVSTESASKINMNDLRYLKTHPVGLFGTKEEVIWQLQTLNCISKPMEDMLSSEKNKEYLCTGVYAIINLKDSFLKLNKTPKELASMSRSSSVDIILFFWPDAESFIDIKRSNSASLFFRVLLEVCPTVCMKISQKELDHFYVNKQKECQEEQSMGGGIQATIKEEQKNDVSYDTKKMQSFPIEKEKNQDGLDTIATSKSAFAIEGALSTIMCHCSVLEKEIELRQVSFTYSNNEELTNYIKKIAQTHRGPKLFFCDIVCLFPFNFFLLLIGQEFDQKLHSINEHYKAQISTVHSTAQNLYNSQISSLEIDYGKFFAHQCKGTSLAKMKVVARKLSKERVNIFFHNNSSTLTWKEDFEIDLDKEVCDLYKQYERCINKGDNISQKRKEEEQREEEKENQTLNEKKSVQQQSDDNKPAPKDSQVSSGRFLKKISLRLKSEMQLTEGGNKIAEHYTSIQIQSIALFGRVYEHFKYQSSFFKALKNISDQEKELKEKYNDNRLKEESELNKIFFKNLEDKLKNDCPLTCGIEKLQDNKIDLNMGTRLKPIRRLTFTFGNFTKPNPDYLELKQVAQKNIEFDIHSNEELVFVYGLSNNEILLVLSIDKNVPDCLPADEEINKEGKKYGVGNEHAKKQDVWNEQYNQNCVTKIFLSSRHALNRTKRPIEELGGRMTLVALSEQRHYMAFWKERIVDSLQPLKNKTIDLRERVLPDGFYVTSMCFDNKNDNLYILDSTNTIRCIELDSGLLDHEREIICKEQYAKLMTTFEGGYIVGIKPHEKKEEVHNKDKVNKEDAQTPGEHDEPGSATTDTKEEETQAVTFESATSINTSNTAIITSTKCEPNSLVQCDFYILDNSKELVRSLVLPKEFTSGGIHGIQFKLILQTQAYVVSLDDARCALLCLPLQISLKKSQLHLELTSMYGDVTIPSDDEK</sequence>
<comment type="caution">
    <text evidence="2">The sequence shown here is derived from an EMBL/GenBank/DDBJ whole genome shotgun (WGS) entry which is preliminary data.</text>
</comment>
<accession>X6N137</accession>
<proteinExistence type="predicted"/>
<protein>
    <submittedName>
        <fullName evidence="2">Uncharacterized protein</fullName>
    </submittedName>
</protein>
<feature type="region of interest" description="Disordered" evidence="1">
    <location>
        <begin position="539"/>
        <end position="580"/>
    </location>
</feature>
<feature type="compositionally biased region" description="Basic and acidic residues" evidence="1">
    <location>
        <begin position="539"/>
        <end position="574"/>
    </location>
</feature>
<evidence type="ECO:0000313" key="3">
    <source>
        <dbReference type="Proteomes" id="UP000023152"/>
    </source>
</evidence>
<dbReference type="OrthoDB" id="2343366at2759"/>
<feature type="compositionally biased region" description="Basic and acidic residues" evidence="1">
    <location>
        <begin position="935"/>
        <end position="968"/>
    </location>
</feature>
<keyword evidence="3" id="KW-1185">Reference proteome</keyword>
<evidence type="ECO:0000256" key="1">
    <source>
        <dbReference type="SAM" id="MobiDB-lite"/>
    </source>
</evidence>
<evidence type="ECO:0000313" key="2">
    <source>
        <dbReference type="EMBL" id="ETO19042.1"/>
    </source>
</evidence>
<organism evidence="2 3">
    <name type="scientific">Reticulomyxa filosa</name>
    <dbReference type="NCBI Taxonomy" id="46433"/>
    <lineage>
        <taxon>Eukaryota</taxon>
        <taxon>Sar</taxon>
        <taxon>Rhizaria</taxon>
        <taxon>Retaria</taxon>
        <taxon>Foraminifera</taxon>
        <taxon>Monothalamids</taxon>
        <taxon>Reticulomyxidae</taxon>
        <taxon>Reticulomyxa</taxon>
    </lineage>
</organism>
<feature type="non-terminal residue" evidence="2">
    <location>
        <position position="1085"/>
    </location>
</feature>
<dbReference type="Proteomes" id="UP000023152">
    <property type="component" value="Unassembled WGS sequence"/>
</dbReference>